<gene>
    <name evidence="1" type="ORF">VW29_17960</name>
</gene>
<dbReference type="EMBL" id="LAJF01000118">
    <property type="protein sequence ID" value="KKB79000.1"/>
    <property type="molecule type" value="Genomic_DNA"/>
</dbReference>
<keyword evidence="2" id="KW-1185">Reference proteome</keyword>
<evidence type="ECO:0000313" key="1">
    <source>
        <dbReference type="EMBL" id="KKB79000.1"/>
    </source>
</evidence>
<comment type="caution">
    <text evidence="1">The sequence shown here is derived from an EMBL/GenBank/DDBJ whole genome shotgun (WGS) entry which is preliminary data.</text>
</comment>
<accession>A0A0F5L9Q0</accession>
<dbReference type="Proteomes" id="UP000033608">
    <property type="component" value="Unassembled WGS sequence"/>
</dbReference>
<dbReference type="AlphaFoldDB" id="A0A0F5L9Q0"/>
<protein>
    <submittedName>
        <fullName evidence="1">Uncharacterized protein</fullName>
    </submittedName>
</protein>
<reference evidence="1 2" key="1">
    <citation type="submission" date="2015-03" db="EMBL/GenBank/DDBJ databases">
        <authorList>
            <person name="Hassan Y.I."/>
            <person name="Lepp D."/>
            <person name="Zhou T."/>
        </authorList>
    </citation>
    <scope>NUCLEOTIDE SEQUENCE [LARGE SCALE GENOMIC DNA]</scope>
    <source>
        <strain evidence="1 2">DSM 17137</strain>
    </source>
</reference>
<proteinExistence type="predicted"/>
<feature type="non-terminal residue" evidence="1">
    <location>
        <position position="78"/>
    </location>
</feature>
<name>A0A0F5L9Q0_9HYPH</name>
<organism evidence="1 2">
    <name type="scientific">Devosia limi DSM 17137</name>
    <dbReference type="NCBI Taxonomy" id="1121477"/>
    <lineage>
        <taxon>Bacteria</taxon>
        <taxon>Pseudomonadati</taxon>
        <taxon>Pseudomonadota</taxon>
        <taxon>Alphaproteobacteria</taxon>
        <taxon>Hyphomicrobiales</taxon>
        <taxon>Devosiaceae</taxon>
        <taxon>Devosia</taxon>
    </lineage>
</organism>
<evidence type="ECO:0000313" key="2">
    <source>
        <dbReference type="Proteomes" id="UP000033608"/>
    </source>
</evidence>
<sequence>MTVNPNNEVEGEAFMKLVVALEVANQEMMAEIQQRMAKVVAAFKVYLRELLQRDLEGSADLDRSREAWLRRVKVGAPS</sequence>